<sequence length="173" mass="18354">MSSQGPLQERVGYKAPKELVDDNAEDAGLQEKIEQGLATAKEKAAEGYDAGLQEKIEKGLATAKEKAAEGYAAANKKVQQVAEKPSDETQKQDPTFMDKVQGGLSGVKEKMVHGYEAFKHQLVGSQAEKPNVPDAKEKVKQGIEAVKQTGPVEATKALTGDKEEGKSGKVGGS</sequence>
<feature type="region of interest" description="Disordered" evidence="1">
    <location>
        <begin position="75"/>
        <end position="101"/>
    </location>
</feature>
<proteinExistence type="predicted"/>
<evidence type="ECO:0000313" key="3">
    <source>
        <dbReference type="Proteomes" id="UP001178507"/>
    </source>
</evidence>
<gene>
    <name evidence="2" type="ORF">EVOR1521_LOCUS9177</name>
</gene>
<evidence type="ECO:0000256" key="1">
    <source>
        <dbReference type="SAM" id="MobiDB-lite"/>
    </source>
</evidence>
<dbReference type="EMBL" id="CAUJNA010000816">
    <property type="protein sequence ID" value="CAJ1381515.1"/>
    <property type="molecule type" value="Genomic_DNA"/>
</dbReference>
<dbReference type="AlphaFoldDB" id="A0AA36I5T7"/>
<dbReference type="Proteomes" id="UP001178507">
    <property type="component" value="Unassembled WGS sequence"/>
</dbReference>
<organism evidence="2 3">
    <name type="scientific">Effrenium voratum</name>
    <dbReference type="NCBI Taxonomy" id="2562239"/>
    <lineage>
        <taxon>Eukaryota</taxon>
        <taxon>Sar</taxon>
        <taxon>Alveolata</taxon>
        <taxon>Dinophyceae</taxon>
        <taxon>Suessiales</taxon>
        <taxon>Symbiodiniaceae</taxon>
        <taxon>Effrenium</taxon>
    </lineage>
</organism>
<reference evidence="2" key="1">
    <citation type="submission" date="2023-08" db="EMBL/GenBank/DDBJ databases">
        <authorList>
            <person name="Chen Y."/>
            <person name="Shah S."/>
            <person name="Dougan E. K."/>
            <person name="Thang M."/>
            <person name="Chan C."/>
        </authorList>
    </citation>
    <scope>NUCLEOTIDE SEQUENCE</scope>
</reference>
<protein>
    <submittedName>
        <fullName evidence="2">Uncharacterized protein</fullName>
    </submittedName>
</protein>
<comment type="caution">
    <text evidence="2">The sequence shown here is derived from an EMBL/GenBank/DDBJ whole genome shotgun (WGS) entry which is preliminary data.</text>
</comment>
<feature type="region of interest" description="Disordered" evidence="1">
    <location>
        <begin position="144"/>
        <end position="173"/>
    </location>
</feature>
<accession>A0AA36I5T7</accession>
<keyword evidence="3" id="KW-1185">Reference proteome</keyword>
<name>A0AA36I5T7_9DINO</name>
<evidence type="ECO:0000313" key="2">
    <source>
        <dbReference type="EMBL" id="CAJ1381515.1"/>
    </source>
</evidence>